<proteinExistence type="predicted"/>
<gene>
    <name evidence="1" type="ORF">LPQ35_07410</name>
</gene>
<accession>A0ABZ3H0L6</accession>
<protein>
    <submittedName>
        <fullName evidence="1">Uncharacterized protein</fullName>
    </submittedName>
</protein>
<dbReference type="RefSeq" id="WP_346297604.1">
    <property type="nucleotide sequence ID" value="NZ_CP087714.1"/>
</dbReference>
<evidence type="ECO:0000313" key="1">
    <source>
        <dbReference type="EMBL" id="XAT63083.1"/>
    </source>
</evidence>
<name>A0ABZ3H0L6_GEOAI</name>
<reference evidence="1 2" key="1">
    <citation type="submission" date="2021-11" db="EMBL/GenBank/DDBJ databases">
        <title>Whole genome of Geoglobus acetivorans.</title>
        <authorList>
            <person name="Liu D."/>
        </authorList>
    </citation>
    <scope>NUCLEOTIDE SEQUENCE [LARGE SCALE GENOMIC DNA]</scope>
    <source>
        <strain evidence="1 2">SBH6</strain>
    </source>
</reference>
<dbReference type="Proteomes" id="UP001492541">
    <property type="component" value="Chromosome"/>
</dbReference>
<organism evidence="1 2">
    <name type="scientific">Geoglobus acetivorans</name>
    <dbReference type="NCBI Taxonomy" id="565033"/>
    <lineage>
        <taxon>Archaea</taxon>
        <taxon>Methanobacteriati</taxon>
        <taxon>Methanobacteriota</taxon>
        <taxon>Archaeoglobi</taxon>
        <taxon>Archaeoglobales</taxon>
        <taxon>Archaeoglobaceae</taxon>
        <taxon>Geoglobus</taxon>
    </lineage>
</organism>
<dbReference type="EMBL" id="CP087714">
    <property type="protein sequence ID" value="XAT63083.1"/>
    <property type="molecule type" value="Genomic_DNA"/>
</dbReference>
<keyword evidence="2" id="KW-1185">Reference proteome</keyword>
<dbReference type="GeneID" id="90449505"/>
<evidence type="ECO:0000313" key="2">
    <source>
        <dbReference type="Proteomes" id="UP001492541"/>
    </source>
</evidence>
<sequence length="209" mass="24519">MNKEKEIFCFSARKLQKLHMDAEDLWRVPAKSGWQKSPVSPMDVLRLFSKLKIKRGYELIAYMFRKGLQGKGVVWAVPEGHFPEVEECMKLDEVGTPKPEKALPPSRVLDGDRSPESYIQASIFLREMDEFGALWYELKWGLHEIIDEVPEEFHLPETLDVRPRTVFENDTITEFFTLELLEKRIYRHSDTFEGYSLKNQIDEKYGSGW</sequence>